<evidence type="ECO:0000313" key="3">
    <source>
        <dbReference type="EMBL" id="GKV36097.1"/>
    </source>
</evidence>
<dbReference type="PANTHER" id="PTHR48248">
    <property type="entry name" value="UVR DOMAIN-CONTAINING PROTEIN"/>
    <property type="match status" value="1"/>
</dbReference>
<keyword evidence="2" id="KW-1133">Transmembrane helix</keyword>
<proteinExistence type="predicted"/>
<evidence type="ECO:0000256" key="2">
    <source>
        <dbReference type="SAM" id="Phobius"/>
    </source>
</evidence>
<dbReference type="Proteomes" id="UP001054252">
    <property type="component" value="Unassembled WGS sequence"/>
</dbReference>
<keyword evidence="4" id="KW-1185">Reference proteome</keyword>
<feature type="compositionally biased region" description="Basic and acidic residues" evidence="1">
    <location>
        <begin position="102"/>
        <end position="120"/>
    </location>
</feature>
<name>A0AAV5LGR6_9ROSI</name>
<sequence length="170" mass="19146">MKLNEINFNSSSPFELLILILLIILGFLFIIPPSSLFILGSPQNPDMGSTGNPVLGSSGFHEEPSTGFLKVPSCWVPREEPRSGFRAEPSCWVPREETIDSENKLENQRAESRDARDRESSLIMQQSDKTRVRLGLMLHILKAREDNDLAKATQLTQVLREVIANQNQNQ</sequence>
<keyword evidence="2" id="KW-0472">Membrane</keyword>
<dbReference type="PANTHER" id="PTHR48248:SF5">
    <property type="entry name" value="UVR DOMAIN-CONTAINING PROTEIN"/>
    <property type="match status" value="1"/>
</dbReference>
<comment type="caution">
    <text evidence="3">The sequence shown here is derived from an EMBL/GenBank/DDBJ whole genome shotgun (WGS) entry which is preliminary data.</text>
</comment>
<gene>
    <name evidence="3" type="ORF">SLEP1_g44265</name>
</gene>
<protein>
    <submittedName>
        <fullName evidence="3">Uncharacterized protein</fullName>
    </submittedName>
</protein>
<organism evidence="3 4">
    <name type="scientific">Rubroshorea leprosula</name>
    <dbReference type="NCBI Taxonomy" id="152421"/>
    <lineage>
        <taxon>Eukaryota</taxon>
        <taxon>Viridiplantae</taxon>
        <taxon>Streptophyta</taxon>
        <taxon>Embryophyta</taxon>
        <taxon>Tracheophyta</taxon>
        <taxon>Spermatophyta</taxon>
        <taxon>Magnoliopsida</taxon>
        <taxon>eudicotyledons</taxon>
        <taxon>Gunneridae</taxon>
        <taxon>Pentapetalae</taxon>
        <taxon>rosids</taxon>
        <taxon>malvids</taxon>
        <taxon>Malvales</taxon>
        <taxon>Dipterocarpaceae</taxon>
        <taxon>Rubroshorea</taxon>
    </lineage>
</organism>
<evidence type="ECO:0000313" key="4">
    <source>
        <dbReference type="Proteomes" id="UP001054252"/>
    </source>
</evidence>
<evidence type="ECO:0000256" key="1">
    <source>
        <dbReference type="SAM" id="MobiDB-lite"/>
    </source>
</evidence>
<feature type="region of interest" description="Disordered" evidence="1">
    <location>
        <begin position="102"/>
        <end position="122"/>
    </location>
</feature>
<keyword evidence="2" id="KW-0812">Transmembrane</keyword>
<accession>A0AAV5LGR6</accession>
<dbReference type="EMBL" id="BPVZ01000114">
    <property type="protein sequence ID" value="GKV36097.1"/>
    <property type="molecule type" value="Genomic_DNA"/>
</dbReference>
<reference evidence="3 4" key="1">
    <citation type="journal article" date="2021" name="Commun. Biol.">
        <title>The genome of Shorea leprosula (Dipterocarpaceae) highlights the ecological relevance of drought in aseasonal tropical rainforests.</title>
        <authorList>
            <person name="Ng K.K.S."/>
            <person name="Kobayashi M.J."/>
            <person name="Fawcett J.A."/>
            <person name="Hatakeyama M."/>
            <person name="Paape T."/>
            <person name="Ng C.H."/>
            <person name="Ang C.C."/>
            <person name="Tnah L.H."/>
            <person name="Lee C.T."/>
            <person name="Nishiyama T."/>
            <person name="Sese J."/>
            <person name="O'Brien M.J."/>
            <person name="Copetti D."/>
            <person name="Mohd Noor M.I."/>
            <person name="Ong R.C."/>
            <person name="Putra M."/>
            <person name="Sireger I.Z."/>
            <person name="Indrioko S."/>
            <person name="Kosugi Y."/>
            <person name="Izuno A."/>
            <person name="Isagi Y."/>
            <person name="Lee S.L."/>
            <person name="Shimizu K.K."/>
        </authorList>
    </citation>
    <scope>NUCLEOTIDE SEQUENCE [LARGE SCALE GENOMIC DNA]</scope>
    <source>
        <strain evidence="3">214</strain>
    </source>
</reference>
<feature type="transmembrane region" description="Helical" evidence="2">
    <location>
        <begin position="16"/>
        <end position="39"/>
    </location>
</feature>
<dbReference type="AlphaFoldDB" id="A0AAV5LGR6"/>